<evidence type="ECO:0000313" key="3">
    <source>
        <dbReference type="Proteomes" id="UP001597018"/>
    </source>
</evidence>
<comment type="caution">
    <text evidence="2">The sequence shown here is derived from an EMBL/GenBank/DDBJ whole genome shotgun (WGS) entry which is preliminary data.</text>
</comment>
<dbReference type="Gene3D" id="3.10.310.70">
    <property type="match status" value="1"/>
</dbReference>
<dbReference type="InterPro" id="IPR033932">
    <property type="entry name" value="YtcJ-like"/>
</dbReference>
<dbReference type="PANTHER" id="PTHR22642:SF2">
    <property type="entry name" value="PROTEIN LONG AFTER FAR-RED 3"/>
    <property type="match status" value="1"/>
</dbReference>
<dbReference type="InterPro" id="IPR011059">
    <property type="entry name" value="Metal-dep_hydrolase_composite"/>
</dbReference>
<sequence length="558" mass="59010">MSGQTPAAPFADLVLTGARICTVDDSNPLADGMAVAGGRIAAVGGAEDVRPWVGPRTEVRDMGGAFVLPGLVDVHNHHSLAGRSELFELSFPASAGLDRILDAVHDHAAGLDENAWVIGGSWGSTLVDALGTEGARRRLDRAAGGRPVLLSDDGRHSRWVSSKALELAGIDRDTADPPGGRIMRDPDTGAPNGILLEAAGVAVETVARRATPISAAQLARASRHAIETLHSHGVTAFQDAAVSVEIMRALKQLDDSGRLETWVVSCMLINDPIFGFDPVGPALLEQGQRFRSEHHRPDFVKIFLDGVPPTRTAAFLEPYLPDGAHGHCFRGETALPFEELTATLRDAAAAGLSAKVHCTGDASVRAALDAVAAVRAAGFGTTRFQIAHGQFIHPDDRPQFAELDVSADVSPFLWTPGEIPAAIAKVRPAEQAAQLQPNRTLLDTGALVAGGTDWPVSPSPSIWEGIQGLVTRRDPTGNHRGALWPEQALTLGEAIRVFTRNGADAMGLGDVTGSLSPGKSADFLVLDRDPFQAPVETLATTTARETWFAGRRVFDRDG</sequence>
<dbReference type="EC" id="3.5.-.-" evidence="2"/>
<dbReference type="CDD" id="cd01300">
    <property type="entry name" value="YtcJ_like"/>
    <property type="match status" value="1"/>
</dbReference>
<dbReference type="EMBL" id="JBHTIW010000008">
    <property type="protein sequence ID" value="MFD0920672.1"/>
    <property type="molecule type" value="Genomic_DNA"/>
</dbReference>
<evidence type="ECO:0000313" key="2">
    <source>
        <dbReference type="EMBL" id="MFD0920672.1"/>
    </source>
</evidence>
<accession>A0ABW3FQR3</accession>
<name>A0ABW3FQR3_9PSEU</name>
<organism evidence="2 3">
    <name type="scientific">Saccharopolyspora rosea</name>
    <dbReference type="NCBI Taxonomy" id="524884"/>
    <lineage>
        <taxon>Bacteria</taxon>
        <taxon>Bacillati</taxon>
        <taxon>Actinomycetota</taxon>
        <taxon>Actinomycetes</taxon>
        <taxon>Pseudonocardiales</taxon>
        <taxon>Pseudonocardiaceae</taxon>
        <taxon>Saccharopolyspora</taxon>
    </lineage>
</organism>
<dbReference type="PANTHER" id="PTHR22642">
    <property type="entry name" value="IMIDAZOLONEPROPIONASE"/>
    <property type="match status" value="1"/>
</dbReference>
<proteinExistence type="predicted"/>
<gene>
    <name evidence="2" type="ORF">ACFQ16_13035</name>
</gene>
<dbReference type="Pfam" id="PF07969">
    <property type="entry name" value="Amidohydro_3"/>
    <property type="match status" value="1"/>
</dbReference>
<dbReference type="GO" id="GO:0016787">
    <property type="term" value="F:hydrolase activity"/>
    <property type="evidence" value="ECO:0007669"/>
    <property type="project" value="UniProtKB-KW"/>
</dbReference>
<keyword evidence="2" id="KW-0378">Hydrolase</keyword>
<protein>
    <submittedName>
        <fullName evidence="2">Amidohydrolase</fullName>
        <ecNumber evidence="2">3.5.-.-</ecNumber>
    </submittedName>
</protein>
<dbReference type="SUPFAM" id="SSF51556">
    <property type="entry name" value="Metallo-dependent hydrolases"/>
    <property type="match status" value="1"/>
</dbReference>
<dbReference type="Gene3D" id="3.20.20.140">
    <property type="entry name" value="Metal-dependent hydrolases"/>
    <property type="match status" value="1"/>
</dbReference>
<dbReference type="InterPro" id="IPR032466">
    <property type="entry name" value="Metal_Hydrolase"/>
</dbReference>
<reference evidence="3" key="1">
    <citation type="journal article" date="2019" name="Int. J. Syst. Evol. Microbiol.">
        <title>The Global Catalogue of Microorganisms (GCM) 10K type strain sequencing project: providing services to taxonomists for standard genome sequencing and annotation.</title>
        <authorList>
            <consortium name="The Broad Institute Genomics Platform"/>
            <consortium name="The Broad Institute Genome Sequencing Center for Infectious Disease"/>
            <person name="Wu L."/>
            <person name="Ma J."/>
        </authorList>
    </citation>
    <scope>NUCLEOTIDE SEQUENCE [LARGE SCALE GENOMIC DNA]</scope>
    <source>
        <strain evidence="3">CCUG 56401</strain>
    </source>
</reference>
<dbReference type="InterPro" id="IPR013108">
    <property type="entry name" value="Amidohydro_3"/>
</dbReference>
<dbReference type="Proteomes" id="UP001597018">
    <property type="component" value="Unassembled WGS sequence"/>
</dbReference>
<dbReference type="RefSeq" id="WP_345600226.1">
    <property type="nucleotide sequence ID" value="NZ_BAABLT010000006.1"/>
</dbReference>
<keyword evidence="3" id="KW-1185">Reference proteome</keyword>
<dbReference type="Gene3D" id="2.30.40.10">
    <property type="entry name" value="Urease, subunit C, domain 1"/>
    <property type="match status" value="1"/>
</dbReference>
<feature type="domain" description="Amidohydrolase 3" evidence="1">
    <location>
        <begin position="58"/>
        <end position="554"/>
    </location>
</feature>
<evidence type="ECO:0000259" key="1">
    <source>
        <dbReference type="Pfam" id="PF07969"/>
    </source>
</evidence>
<dbReference type="SUPFAM" id="SSF51338">
    <property type="entry name" value="Composite domain of metallo-dependent hydrolases"/>
    <property type="match status" value="1"/>
</dbReference>